<dbReference type="AlphaFoldDB" id="A0AAW1TWK2"/>
<dbReference type="InterPro" id="IPR008949">
    <property type="entry name" value="Isoprenoid_synthase_dom_sf"/>
</dbReference>
<comment type="pathway">
    <text evidence="5">Pheromone biosynthesis.</text>
</comment>
<dbReference type="GO" id="GO:0045337">
    <property type="term" value="P:farnesyl diphosphate biosynthetic process"/>
    <property type="evidence" value="ECO:0007669"/>
    <property type="project" value="TreeGrafter"/>
</dbReference>
<keyword evidence="2 6" id="KW-0808">Transferase</keyword>
<organism evidence="7 8">
    <name type="scientific">Henosepilachna vigintioctopunctata</name>
    <dbReference type="NCBI Taxonomy" id="420089"/>
    <lineage>
        <taxon>Eukaryota</taxon>
        <taxon>Metazoa</taxon>
        <taxon>Ecdysozoa</taxon>
        <taxon>Arthropoda</taxon>
        <taxon>Hexapoda</taxon>
        <taxon>Insecta</taxon>
        <taxon>Pterygota</taxon>
        <taxon>Neoptera</taxon>
        <taxon>Endopterygota</taxon>
        <taxon>Coleoptera</taxon>
        <taxon>Polyphaga</taxon>
        <taxon>Cucujiformia</taxon>
        <taxon>Coccinelloidea</taxon>
        <taxon>Coccinellidae</taxon>
        <taxon>Epilachninae</taxon>
        <taxon>Epilachnini</taxon>
        <taxon>Henosepilachna</taxon>
    </lineage>
</organism>
<evidence type="ECO:0000313" key="7">
    <source>
        <dbReference type="EMBL" id="KAK9872496.1"/>
    </source>
</evidence>
<keyword evidence="3" id="KW-0479">Metal-binding</keyword>
<comment type="caution">
    <text evidence="7">The sequence shown here is derived from an EMBL/GenBank/DDBJ whole genome shotgun (WGS) entry which is preliminary data.</text>
</comment>
<dbReference type="GO" id="GO:0005737">
    <property type="term" value="C:cytoplasm"/>
    <property type="evidence" value="ECO:0007669"/>
    <property type="project" value="TreeGrafter"/>
</dbReference>
<evidence type="ECO:0000256" key="1">
    <source>
        <dbReference type="ARBA" id="ARBA00001946"/>
    </source>
</evidence>
<dbReference type="GO" id="GO:0004161">
    <property type="term" value="F:dimethylallyltranstransferase activity"/>
    <property type="evidence" value="ECO:0007669"/>
    <property type="project" value="TreeGrafter"/>
</dbReference>
<dbReference type="GO" id="GO:0046872">
    <property type="term" value="F:metal ion binding"/>
    <property type="evidence" value="ECO:0007669"/>
    <property type="project" value="UniProtKB-KW"/>
</dbReference>
<evidence type="ECO:0000313" key="8">
    <source>
        <dbReference type="Proteomes" id="UP001431783"/>
    </source>
</evidence>
<keyword evidence="8" id="KW-1185">Reference proteome</keyword>
<name>A0AAW1TWK2_9CUCU</name>
<comment type="cofactor">
    <cofactor evidence="1">
        <name>Mg(2+)</name>
        <dbReference type="ChEBI" id="CHEBI:18420"/>
    </cofactor>
</comment>
<dbReference type="GO" id="GO:0042811">
    <property type="term" value="P:pheromone biosynthetic process"/>
    <property type="evidence" value="ECO:0007669"/>
    <property type="project" value="UniProtKB-ARBA"/>
</dbReference>
<dbReference type="Proteomes" id="UP001431783">
    <property type="component" value="Unassembled WGS sequence"/>
</dbReference>
<evidence type="ECO:0000256" key="4">
    <source>
        <dbReference type="ARBA" id="ARBA00022842"/>
    </source>
</evidence>
<gene>
    <name evidence="7" type="ORF">WA026_017962</name>
</gene>
<comment type="similarity">
    <text evidence="6">Belongs to the FPP/GGPP synthase family.</text>
</comment>
<dbReference type="EMBL" id="JARQZJ010000011">
    <property type="protein sequence ID" value="KAK9872496.1"/>
    <property type="molecule type" value="Genomic_DNA"/>
</dbReference>
<dbReference type="PANTHER" id="PTHR11525:SF0">
    <property type="entry name" value="FARNESYL PYROPHOSPHATE SYNTHASE"/>
    <property type="match status" value="1"/>
</dbReference>
<evidence type="ECO:0000256" key="6">
    <source>
        <dbReference type="RuleBase" id="RU004466"/>
    </source>
</evidence>
<reference evidence="7 8" key="1">
    <citation type="submission" date="2023-03" db="EMBL/GenBank/DDBJ databases">
        <title>Genome insight into feeding habits of ladybird beetles.</title>
        <authorList>
            <person name="Li H.-S."/>
            <person name="Huang Y.-H."/>
            <person name="Pang H."/>
        </authorList>
    </citation>
    <scope>NUCLEOTIDE SEQUENCE [LARGE SCALE GENOMIC DNA]</scope>
    <source>
        <strain evidence="7">SYSU_2023b</strain>
        <tissue evidence="7">Whole body</tissue>
    </source>
</reference>
<dbReference type="SUPFAM" id="SSF48576">
    <property type="entry name" value="Terpenoid synthases"/>
    <property type="match status" value="1"/>
</dbReference>
<keyword evidence="4" id="KW-0460">Magnesium</keyword>
<dbReference type="GO" id="GO:0004337">
    <property type="term" value="F:(2E,6E)-farnesyl diphosphate synthase activity"/>
    <property type="evidence" value="ECO:0007669"/>
    <property type="project" value="TreeGrafter"/>
</dbReference>
<sequence length="388" mass="45180">MFANAIMIRNFAKNLLRKKSVQIDFRLISNAPQKLIRNHNELKFLPKEEVSSFMAYFPKVVKDASYNDAISDIPLINKRLERCLNYYGPAGKFLRQHILIYVYQTIENHFGTFDPKKMEQLYQLAWCLEMYNCQFMLLDDLLDNHDVRKGKKAWHKLENIGMSSMMDAFLVQGTMFRLLKKYFSNHPNYVFILENFSKVDVVSAMILETETRNFEDFTLPRHMEIGVSKASYYIMGQPFLLATLLSNKGAFINDSLKKIFDLIGILYTAQNDMLDCYGEEFGAKPGNDIQENRCTALIVLALRKASPKQRKQLEECYGVDDELKINTVKEIYEELDIVGEYHKFEADIHNKIAKEIEEIPDKLTLLLMEKLAYIYTFGRIGTLHTSKN</sequence>
<accession>A0AAW1TWK2</accession>
<dbReference type="InterPro" id="IPR039702">
    <property type="entry name" value="FPS1-like"/>
</dbReference>
<evidence type="ECO:0000256" key="2">
    <source>
        <dbReference type="ARBA" id="ARBA00022679"/>
    </source>
</evidence>
<evidence type="ECO:0000256" key="5">
    <source>
        <dbReference type="ARBA" id="ARBA00033740"/>
    </source>
</evidence>
<protein>
    <submittedName>
        <fullName evidence="7">Uncharacterized protein</fullName>
    </submittedName>
</protein>
<dbReference type="Gene3D" id="1.10.600.10">
    <property type="entry name" value="Farnesyl Diphosphate Synthase"/>
    <property type="match status" value="1"/>
</dbReference>
<dbReference type="CDD" id="cd00867">
    <property type="entry name" value="Trans_IPPS"/>
    <property type="match status" value="1"/>
</dbReference>
<dbReference type="Pfam" id="PF00348">
    <property type="entry name" value="polyprenyl_synt"/>
    <property type="match status" value="1"/>
</dbReference>
<dbReference type="InterPro" id="IPR000092">
    <property type="entry name" value="Polyprenyl_synt"/>
</dbReference>
<dbReference type="PANTHER" id="PTHR11525">
    <property type="entry name" value="FARNESYL-PYROPHOSPHATE SYNTHETASE"/>
    <property type="match status" value="1"/>
</dbReference>
<proteinExistence type="inferred from homology"/>
<evidence type="ECO:0000256" key="3">
    <source>
        <dbReference type="ARBA" id="ARBA00022723"/>
    </source>
</evidence>